<gene>
    <name evidence="1" type="ORF">F5984_00480</name>
</gene>
<protein>
    <submittedName>
        <fullName evidence="1">YtxH domain-containing protein</fullName>
    </submittedName>
</protein>
<keyword evidence="2" id="KW-1185">Reference proteome</keyword>
<organism evidence="1 2">
    <name type="scientific">Rudanella paleaurantiibacter</name>
    <dbReference type="NCBI Taxonomy" id="2614655"/>
    <lineage>
        <taxon>Bacteria</taxon>
        <taxon>Pseudomonadati</taxon>
        <taxon>Bacteroidota</taxon>
        <taxon>Cytophagia</taxon>
        <taxon>Cytophagales</taxon>
        <taxon>Cytophagaceae</taxon>
        <taxon>Rudanella</taxon>
    </lineage>
</organism>
<dbReference type="EMBL" id="WELI01000001">
    <property type="protein sequence ID" value="KAB7732472.1"/>
    <property type="molecule type" value="Genomic_DNA"/>
</dbReference>
<proteinExistence type="predicted"/>
<evidence type="ECO:0000313" key="2">
    <source>
        <dbReference type="Proteomes" id="UP000488299"/>
    </source>
</evidence>
<reference evidence="1 2" key="1">
    <citation type="submission" date="2019-10" db="EMBL/GenBank/DDBJ databases">
        <title>Rudanella paleaurantiibacter sp. nov., isolated from sludge.</title>
        <authorList>
            <person name="Xu S.Q."/>
        </authorList>
    </citation>
    <scope>NUCLEOTIDE SEQUENCE [LARGE SCALE GENOMIC DNA]</scope>
    <source>
        <strain evidence="1 2">HX-22-17</strain>
    </source>
</reference>
<evidence type="ECO:0000313" key="1">
    <source>
        <dbReference type="EMBL" id="KAB7732472.1"/>
    </source>
</evidence>
<accession>A0A7J5U3Q1</accession>
<dbReference type="AlphaFoldDB" id="A0A7J5U3Q1"/>
<dbReference type="RefSeq" id="WP_019988085.1">
    <property type="nucleotide sequence ID" value="NZ_WELI01000001.1"/>
</dbReference>
<dbReference type="Proteomes" id="UP000488299">
    <property type="component" value="Unassembled WGS sequence"/>
</dbReference>
<sequence length="83" mass="9034">MKALPGILIGLAAGVVLGVLMAPDKGNATRKRISNDADSFFKDLQDQLQEGIETIKGQYNDFVETSASRTKDALGRAERRAKR</sequence>
<dbReference type="InterPro" id="IPR024623">
    <property type="entry name" value="YtxH"/>
</dbReference>
<comment type="caution">
    <text evidence="1">The sequence shown here is derived from an EMBL/GenBank/DDBJ whole genome shotgun (WGS) entry which is preliminary data.</text>
</comment>
<dbReference type="Pfam" id="PF12732">
    <property type="entry name" value="YtxH"/>
    <property type="match status" value="1"/>
</dbReference>
<name>A0A7J5U3Q1_9BACT</name>